<proteinExistence type="predicted"/>
<dbReference type="Proteomes" id="UP001348805">
    <property type="component" value="Segment"/>
</dbReference>
<reference evidence="1 2" key="1">
    <citation type="submission" date="2023-11" db="EMBL/GenBank/DDBJ databases">
        <authorList>
            <person name="Cook R."/>
            <person name="Crisci M."/>
            <person name="Pye H."/>
            <person name="Adriaenssens E."/>
            <person name="Santini J."/>
        </authorList>
    </citation>
    <scope>NUCLEOTIDE SEQUENCE [LARGE SCALE GENOMIC DNA]</scope>
    <source>
        <strain evidence="1">Lak_Megaphage_RVC_AP3_GC26</strain>
    </source>
</reference>
<keyword evidence="2" id="KW-1185">Reference proteome</keyword>
<sequence>MENNKLFGNTAGNVNMPAVNPLDYPSEVCPNCGCEIFVPGIIFKKIPGVLIGQGSDDTQVPLKIFYCANCRELSPYDKKILEKGKKKVEESKKSNLIV</sequence>
<accession>A0ABZ0Z097</accession>
<evidence type="ECO:0000313" key="1">
    <source>
        <dbReference type="EMBL" id="WQJ51499.1"/>
    </source>
</evidence>
<evidence type="ECO:0000313" key="2">
    <source>
        <dbReference type="Proteomes" id="UP001348805"/>
    </source>
</evidence>
<dbReference type="EMBL" id="OR769219">
    <property type="protein sequence ID" value="WQJ51499.1"/>
    <property type="molecule type" value="Genomic_DNA"/>
</dbReference>
<name>A0ABZ0Z097_9CAUD</name>
<protein>
    <submittedName>
        <fullName evidence="1">Uncharacterized protein</fullName>
    </submittedName>
</protein>
<organism evidence="1 2">
    <name type="scientific">phage Lak_Megaphage_RVC_AP3_GC26</name>
    <dbReference type="NCBI Taxonomy" id="3109225"/>
    <lineage>
        <taxon>Viruses</taxon>
        <taxon>Duplodnaviria</taxon>
        <taxon>Heunggongvirae</taxon>
        <taxon>Uroviricota</taxon>
        <taxon>Caudoviricetes</taxon>
        <taxon>Caudoviricetes code 15 clade</taxon>
    </lineage>
</organism>